<feature type="compositionally biased region" description="Gly residues" evidence="1">
    <location>
        <begin position="344"/>
        <end position="356"/>
    </location>
</feature>
<sequence>MGDDTGNGRNFFFQGNWPIFSPQSPQGNHLMPGFYPYATSSHYAPSSPHSPVSTSRSISPTDGLHLDMSFLPDGLLNDMAGGHMANNGIQGIPVDEDNPLSLVVPAISQAQGGMHANHLDPILSQLATAVETKLPQQDAAHLYQMKDLLSASHNKLIRMIQHQIDIIEYPSHSPSSSDSPGSPHNGYNYVCKLCPNGKRKFYTERGNFRRHVSDQHHSEFRYQCVHPRCSWAANRRDKVYYHMRNQHMYQVSRVQIDQKTIRQIPPRQCGLCLQPVNCWAEYFKCVANHCRVKKVGSTTSSASQSRRGSDDRGGGGNNGPGFGGNFFPGGGFGQFDPHQFYPGNNGGFSSTGGGQNNGHYGNSFSGYRGATNRDDEEFTSGYSSGEADAVSDIAPSSSCCSSDVPHTVEVPAPSNITSQHLALMQMADRAESCDSVSHGEDCPPSTPGETDISNPGDKAYRRISRPSGSTDLTPKRGFPPMADDSSEKRCQGCGHIFDDCDKCRRLKGTSFQCHLCTDSSCKLHAFERDLKGSREPQSSRQAIDEGDIGVLAHPLWADHCSLSPSEHPLESPSLGDYDRHTKPEECYHLGARVSSGGHTLGLGASNDGEVHSGSPGSLSRDSPVGSEREEVEAAHGYGSGKLMMTKELKQTLDILSVAESTYQSYEILSFCVLSAVQEFFDQMFVSWLVCEAALLKSVSLSYCIGGKGISWERTESAISRRYVPYPWERICYQSTARQIPRRKHSLLRTKLQVISGVLILRATVMKRKPLMTSSPDTSAEDSEPRKVGTELQVIEPGIHAGPSFEVMFSRGTEVVADAFSSLITGVMSATEEEMEYFKPLSAHISNLFMRGSWLGDESLTE</sequence>
<dbReference type="SMART" id="SM00355">
    <property type="entry name" value="ZnF_C2H2"/>
    <property type="match status" value="2"/>
</dbReference>
<dbReference type="AlphaFoldDB" id="A0A7R7X886"/>
<dbReference type="RefSeq" id="XP_041548761.1">
    <property type="nucleotide sequence ID" value="XM_041681860.1"/>
</dbReference>
<dbReference type="EMBL" id="AP024432">
    <property type="protein sequence ID" value="BCS04999.1"/>
    <property type="molecule type" value="Genomic_DNA"/>
</dbReference>
<keyword evidence="3" id="KW-1185">Reference proteome</keyword>
<dbReference type="GeneID" id="64966320"/>
<protein>
    <submittedName>
        <fullName evidence="2">Uncharacterized protein</fullName>
    </submittedName>
</protein>
<organism evidence="2 3">
    <name type="scientific">Aspergillus kawachii</name>
    <name type="common">White koji mold</name>
    <name type="synonym">Aspergillus awamori var. kawachi</name>
    <dbReference type="NCBI Taxonomy" id="1069201"/>
    <lineage>
        <taxon>Eukaryota</taxon>
        <taxon>Fungi</taxon>
        <taxon>Dikarya</taxon>
        <taxon>Ascomycota</taxon>
        <taxon>Pezizomycotina</taxon>
        <taxon>Eurotiomycetes</taxon>
        <taxon>Eurotiomycetidae</taxon>
        <taxon>Eurotiales</taxon>
        <taxon>Aspergillaceae</taxon>
        <taxon>Aspergillus</taxon>
        <taxon>Aspergillus subgen. Circumdati</taxon>
    </lineage>
</organism>
<evidence type="ECO:0000313" key="2">
    <source>
        <dbReference type="EMBL" id="BCS04999.1"/>
    </source>
</evidence>
<reference evidence="2" key="1">
    <citation type="submission" date="2021-01" db="EMBL/GenBank/DDBJ databases">
        <authorList>
            <consortium name="Aspergillus luchuensis mut. kawachii IFO 4304 genome sequencing consortium"/>
            <person name="Kazuki M."/>
            <person name="Futagami T."/>
        </authorList>
    </citation>
    <scope>NUCLEOTIDE SEQUENCE</scope>
    <source>
        <strain evidence="2">IFO 4308</strain>
    </source>
</reference>
<dbReference type="Proteomes" id="UP000661280">
    <property type="component" value="Chromosome 8"/>
</dbReference>
<feature type="compositionally biased region" description="Basic and acidic residues" evidence="1">
    <location>
        <begin position="428"/>
        <end position="441"/>
    </location>
</feature>
<name>A0A7R7X886_ASPKA</name>
<dbReference type="KEGG" id="aluc:AKAW2_80800S"/>
<feature type="region of interest" description="Disordered" evidence="1">
    <location>
        <begin position="428"/>
        <end position="487"/>
    </location>
</feature>
<dbReference type="InterPro" id="IPR013087">
    <property type="entry name" value="Znf_C2H2_type"/>
</dbReference>
<feature type="compositionally biased region" description="Gly residues" evidence="1">
    <location>
        <begin position="314"/>
        <end position="323"/>
    </location>
</feature>
<feature type="region of interest" description="Disordered" evidence="1">
    <location>
        <begin position="600"/>
        <end position="632"/>
    </location>
</feature>
<feature type="region of interest" description="Disordered" evidence="1">
    <location>
        <begin position="343"/>
        <end position="387"/>
    </location>
</feature>
<dbReference type="OrthoDB" id="4501248at2759"/>
<evidence type="ECO:0000313" key="3">
    <source>
        <dbReference type="Proteomes" id="UP000661280"/>
    </source>
</evidence>
<reference evidence="2" key="2">
    <citation type="submission" date="2021-02" db="EMBL/GenBank/DDBJ databases">
        <title>Aspergillus luchuensis mut. kawachii IFO 4304 genome sequence.</title>
        <authorList>
            <person name="Mori K."/>
            <person name="Kadooka C."/>
            <person name="Goto M."/>
            <person name="Futagami T."/>
        </authorList>
    </citation>
    <scope>NUCLEOTIDE SEQUENCE</scope>
    <source>
        <strain evidence="2">IFO 4308</strain>
    </source>
</reference>
<feature type="region of interest" description="Disordered" evidence="1">
    <location>
        <begin position="296"/>
        <end position="323"/>
    </location>
</feature>
<proteinExistence type="predicted"/>
<accession>A0A7R7X886</accession>
<evidence type="ECO:0000256" key="1">
    <source>
        <dbReference type="SAM" id="MobiDB-lite"/>
    </source>
</evidence>
<gene>
    <name evidence="2" type="ORF">AKAW2_80800S</name>
</gene>